<dbReference type="Gene3D" id="1.10.287.310">
    <property type="match status" value="1"/>
</dbReference>
<dbReference type="GO" id="GO:0003735">
    <property type="term" value="F:structural constituent of ribosome"/>
    <property type="evidence" value="ECO:0007669"/>
    <property type="project" value="InterPro"/>
</dbReference>
<dbReference type="InterPro" id="IPR001854">
    <property type="entry name" value="Ribosomal_uL29"/>
</dbReference>
<dbReference type="HAMAP" id="MF_00374">
    <property type="entry name" value="Ribosomal_uL29"/>
    <property type="match status" value="1"/>
</dbReference>
<dbReference type="EMBL" id="PEVJ01000010">
    <property type="protein sequence ID" value="PIU98636.1"/>
    <property type="molecule type" value="Genomic_DNA"/>
</dbReference>
<accession>A0A2M7B6A3</accession>
<dbReference type="GO" id="GO:1990904">
    <property type="term" value="C:ribonucleoprotein complex"/>
    <property type="evidence" value="ECO:0007669"/>
    <property type="project" value="UniProtKB-KW"/>
</dbReference>
<evidence type="ECO:0000256" key="2">
    <source>
        <dbReference type="ARBA" id="ARBA00022980"/>
    </source>
</evidence>
<dbReference type="AlphaFoldDB" id="A0A2M7B6A3"/>
<dbReference type="SUPFAM" id="SSF46561">
    <property type="entry name" value="Ribosomal protein L29 (L29p)"/>
    <property type="match status" value="1"/>
</dbReference>
<dbReference type="InterPro" id="IPR036049">
    <property type="entry name" value="Ribosomal_uL29_sf"/>
</dbReference>
<keyword evidence="3 5" id="KW-0687">Ribonucleoprotein</keyword>
<evidence type="ECO:0000313" key="6">
    <source>
        <dbReference type="EMBL" id="PIU98636.1"/>
    </source>
</evidence>
<dbReference type="Pfam" id="PF00831">
    <property type="entry name" value="Ribosomal_L29"/>
    <property type="match status" value="1"/>
</dbReference>
<evidence type="ECO:0000313" key="7">
    <source>
        <dbReference type="Proteomes" id="UP000228949"/>
    </source>
</evidence>
<evidence type="ECO:0000256" key="1">
    <source>
        <dbReference type="ARBA" id="ARBA00009254"/>
    </source>
</evidence>
<evidence type="ECO:0000256" key="4">
    <source>
        <dbReference type="ARBA" id="ARBA00035204"/>
    </source>
</evidence>
<reference evidence="7" key="1">
    <citation type="submission" date="2017-09" db="EMBL/GenBank/DDBJ databases">
        <title>Depth-based differentiation of microbial function through sediment-hosted aquifers and enrichment of novel symbionts in the deep terrestrial subsurface.</title>
        <authorList>
            <person name="Probst A.J."/>
            <person name="Ladd B."/>
            <person name="Jarett J.K."/>
            <person name="Geller-Mcgrath D.E."/>
            <person name="Sieber C.M.K."/>
            <person name="Emerson J.B."/>
            <person name="Anantharaman K."/>
            <person name="Thomas B.C."/>
            <person name="Malmstrom R."/>
            <person name="Stieglmeier M."/>
            <person name="Klingl A."/>
            <person name="Woyke T."/>
            <person name="Ryan C.M."/>
            <person name="Banfield J.F."/>
        </authorList>
    </citation>
    <scope>NUCLEOTIDE SEQUENCE [LARGE SCALE GENOMIC DNA]</scope>
</reference>
<sequence>MEQNEQQKNLVDYHEKLRVLKFDLARGKVKNVKEIKKTKKAIARILTIINKK</sequence>
<dbReference type="NCBIfam" id="TIGR00012">
    <property type="entry name" value="L29"/>
    <property type="match status" value="1"/>
</dbReference>
<proteinExistence type="inferred from homology"/>
<dbReference type="GO" id="GO:0006412">
    <property type="term" value="P:translation"/>
    <property type="evidence" value="ECO:0007669"/>
    <property type="project" value="UniProtKB-UniRule"/>
</dbReference>
<comment type="similarity">
    <text evidence="1 5">Belongs to the universal ribosomal protein uL29 family.</text>
</comment>
<name>A0A2M7B6A3_9BACT</name>
<evidence type="ECO:0000256" key="5">
    <source>
        <dbReference type="HAMAP-Rule" id="MF_00374"/>
    </source>
</evidence>
<dbReference type="GO" id="GO:0005840">
    <property type="term" value="C:ribosome"/>
    <property type="evidence" value="ECO:0007669"/>
    <property type="project" value="UniProtKB-KW"/>
</dbReference>
<dbReference type="Proteomes" id="UP000228949">
    <property type="component" value="Unassembled WGS sequence"/>
</dbReference>
<evidence type="ECO:0000256" key="3">
    <source>
        <dbReference type="ARBA" id="ARBA00023274"/>
    </source>
</evidence>
<comment type="caution">
    <text evidence="6">The sequence shown here is derived from an EMBL/GenBank/DDBJ whole genome shotgun (WGS) entry which is preliminary data.</text>
</comment>
<protein>
    <recommendedName>
        <fullName evidence="4 5">Large ribosomal subunit protein uL29</fullName>
    </recommendedName>
</protein>
<organism evidence="6 7">
    <name type="scientific">Candidatus Wolfebacteria bacterium CG03_land_8_20_14_0_80_40_12</name>
    <dbReference type="NCBI Taxonomy" id="1975069"/>
    <lineage>
        <taxon>Bacteria</taxon>
        <taxon>Candidatus Wolfeibacteriota</taxon>
    </lineage>
</organism>
<keyword evidence="2 5" id="KW-0689">Ribosomal protein</keyword>
<gene>
    <name evidence="5 6" type="primary">rpmC</name>
    <name evidence="6" type="ORF">COS61_00380</name>
</gene>